<organism evidence="3 4">
    <name type="scientific">Symbiopectobacterium purcellii</name>
    <dbReference type="NCBI Taxonomy" id="2871826"/>
    <lineage>
        <taxon>Bacteria</taxon>
        <taxon>Pseudomonadati</taxon>
        <taxon>Pseudomonadota</taxon>
        <taxon>Gammaproteobacteria</taxon>
        <taxon>Enterobacterales</taxon>
        <taxon>Enterobacteriaceae</taxon>
    </lineage>
</organism>
<accession>A0ABX9AQF8</accession>
<proteinExistence type="predicted"/>
<feature type="region of interest" description="Disordered" evidence="2">
    <location>
        <begin position="1"/>
        <end position="20"/>
    </location>
</feature>
<protein>
    <submittedName>
        <fullName evidence="3">IpaC/SipC family type III secretion system effector</fullName>
    </submittedName>
</protein>
<name>A0ABX9AQF8_9ENTR</name>
<evidence type="ECO:0000313" key="3">
    <source>
        <dbReference type="EMBL" id="QZN95240.1"/>
    </source>
</evidence>
<keyword evidence="4" id="KW-1185">Reference proteome</keyword>
<reference evidence="3 4" key="1">
    <citation type="submission" date="2021-08" db="EMBL/GenBank/DDBJ databases">
        <title>Culture and genomic analysis of Symbiopectobacterium purcellii sp. nov. gen. nov., isolated from the leafhopper Empoasca decipiens.</title>
        <authorList>
            <person name="Nadal-Jimenez P."/>
            <person name="Siozios S."/>
            <person name="Halliday N."/>
            <person name="Camara M."/>
            <person name="Hurst G.D.D."/>
        </authorList>
    </citation>
    <scope>NUCLEOTIDE SEQUENCE [LARGE SCALE GENOMIC DNA]</scope>
    <source>
        <strain evidence="3 4">SyEd1</strain>
    </source>
</reference>
<keyword evidence="1" id="KW-0175">Coiled coil</keyword>
<dbReference type="RefSeq" id="WP_222158346.1">
    <property type="nucleotide sequence ID" value="NZ_CP081864.1"/>
</dbReference>
<dbReference type="EMBL" id="CP081864">
    <property type="protein sequence ID" value="QZN95240.1"/>
    <property type="molecule type" value="Genomic_DNA"/>
</dbReference>
<dbReference type="Proteomes" id="UP000825886">
    <property type="component" value="Chromosome"/>
</dbReference>
<sequence>MMTTLSPVATQNGLNVNTDNTVSSAQPFTLRSPEMLSLADLTSASRSIGDADSAYANTLPVELMLPASTNKAIPSDTKAELAQRLMDSQQGSDIDKIEQVVAGAATLCSAKLLSGIDNPAMRSANEKPGKTAMTNTVEYTAERGRSYAVVDGGTDITPPSPGGYRYSNVMGNMGILDAFTSILQSLNRQEAHFNASAAQWSHVAMASANATGQHLVRSARENQTGAIVSGALSMGMQSVSAFTAGRSLKAESASIENNLKRSNRLNEQAEQAKNSLQNHRDKLVSEGITVEDEVTARLKRAHSRLNSESISLRYSHQQISNTSQKTRIQSDALVQASRSIHDITQGSYGVTAAEQNKDAEIMRANQTVSSEVDNVHQQTAKKSSEGESALRQALLAILNNNNDAVSAVASKMA</sequence>
<evidence type="ECO:0000256" key="2">
    <source>
        <dbReference type="SAM" id="MobiDB-lite"/>
    </source>
</evidence>
<evidence type="ECO:0000256" key="1">
    <source>
        <dbReference type="SAM" id="Coils"/>
    </source>
</evidence>
<gene>
    <name evidence="3" type="ORF">K6K13_18810</name>
</gene>
<evidence type="ECO:0000313" key="4">
    <source>
        <dbReference type="Proteomes" id="UP000825886"/>
    </source>
</evidence>
<feature type="coiled-coil region" evidence="1">
    <location>
        <begin position="252"/>
        <end position="286"/>
    </location>
</feature>